<feature type="transmembrane region" description="Helical" evidence="19">
    <location>
        <begin position="66"/>
        <end position="84"/>
    </location>
</feature>
<gene>
    <name evidence="19" type="primary">cobS</name>
    <name evidence="21" type="ORF">Ga0061061_10466</name>
</gene>
<comment type="catalytic activity">
    <reaction evidence="18 19">
        <text>alpha-ribazole 5'-phosphate + adenosylcob(III)inamide-GDP = adenosylcob(III)alamin 5'-phosphate + GMP + H(+)</text>
        <dbReference type="Rhea" id="RHEA:23560"/>
        <dbReference type="ChEBI" id="CHEBI:15378"/>
        <dbReference type="ChEBI" id="CHEBI:57918"/>
        <dbReference type="ChEBI" id="CHEBI:58115"/>
        <dbReference type="ChEBI" id="CHEBI:60487"/>
        <dbReference type="ChEBI" id="CHEBI:60493"/>
        <dbReference type="EC" id="2.7.8.26"/>
    </reaction>
</comment>
<evidence type="ECO:0000256" key="14">
    <source>
        <dbReference type="ARBA" id="ARBA00025228"/>
    </source>
</evidence>
<name>A0ABM9U3W0_9HYPH</name>
<evidence type="ECO:0000256" key="5">
    <source>
        <dbReference type="ARBA" id="ARBA00013200"/>
    </source>
</evidence>
<keyword evidence="8 19" id="KW-0169">Cobalamin biosynthesis</keyword>
<evidence type="ECO:0000256" key="15">
    <source>
        <dbReference type="ARBA" id="ARBA00032605"/>
    </source>
</evidence>
<evidence type="ECO:0000256" key="19">
    <source>
        <dbReference type="HAMAP-Rule" id="MF_00719"/>
    </source>
</evidence>
<evidence type="ECO:0000256" key="17">
    <source>
        <dbReference type="ARBA" id="ARBA00048623"/>
    </source>
</evidence>
<comment type="function">
    <text evidence="14 19">Joins adenosylcobinamide-GDP and alpha-ribazole to generate adenosylcobalamin (Ado-cobalamin). Also synthesizes adenosylcobalamin 5'-phosphate from adenosylcobinamide-GDP and alpha-ribazole 5'-phosphate.</text>
</comment>
<evidence type="ECO:0000256" key="4">
    <source>
        <dbReference type="ARBA" id="ARBA00010561"/>
    </source>
</evidence>
<protein>
    <recommendedName>
        <fullName evidence="6 19">Adenosylcobinamide-GDP ribazoletransferase</fullName>
        <ecNumber evidence="5 19">2.7.8.26</ecNumber>
    </recommendedName>
    <alternativeName>
        <fullName evidence="16 19">Cobalamin synthase</fullName>
    </alternativeName>
    <alternativeName>
        <fullName evidence="15 19">Cobalamin-5'-phosphate synthase</fullName>
    </alternativeName>
</protein>
<keyword evidence="13 19" id="KW-0472">Membrane</keyword>
<comment type="subcellular location">
    <subcellularLocation>
        <location evidence="2 19">Cell membrane</location>
        <topology evidence="2 19">Multi-pass membrane protein</topology>
    </subcellularLocation>
</comment>
<keyword evidence="11 19" id="KW-0460">Magnesium</keyword>
<dbReference type="InterPro" id="IPR003805">
    <property type="entry name" value="CobS"/>
</dbReference>
<evidence type="ECO:0000256" key="20">
    <source>
        <dbReference type="SAM" id="MobiDB-lite"/>
    </source>
</evidence>
<comment type="similarity">
    <text evidence="4 19">Belongs to the CobS family.</text>
</comment>
<feature type="transmembrane region" description="Helical" evidence="19">
    <location>
        <begin position="170"/>
        <end position="191"/>
    </location>
</feature>
<reference evidence="21 22" key="1">
    <citation type="submission" date="2015-08" db="EMBL/GenBank/DDBJ databases">
        <authorList>
            <person name="Varghese N."/>
        </authorList>
    </citation>
    <scope>NUCLEOTIDE SEQUENCE [LARGE SCALE GENOMIC DNA]</scope>
    <source>
        <strain evidence="21 22">DSM 18167</strain>
    </source>
</reference>
<dbReference type="PANTHER" id="PTHR34148:SF1">
    <property type="entry name" value="ADENOSYLCOBINAMIDE-GDP RIBAZOLETRANSFERASE"/>
    <property type="match status" value="1"/>
</dbReference>
<accession>A0ABM9U3W0</accession>
<comment type="caution">
    <text evidence="21">The sequence shown here is derived from an EMBL/GenBank/DDBJ whole genome shotgun (WGS) entry which is preliminary data.</text>
</comment>
<keyword evidence="22" id="KW-1185">Reference proteome</keyword>
<evidence type="ECO:0000256" key="8">
    <source>
        <dbReference type="ARBA" id="ARBA00022573"/>
    </source>
</evidence>
<keyword evidence="9 19" id="KW-0808">Transferase</keyword>
<evidence type="ECO:0000313" key="21">
    <source>
        <dbReference type="EMBL" id="CUA87870.1"/>
    </source>
</evidence>
<organism evidence="21 22">
    <name type="scientific">Chelatococcus sambhunathii</name>
    <dbReference type="NCBI Taxonomy" id="363953"/>
    <lineage>
        <taxon>Bacteria</taxon>
        <taxon>Pseudomonadati</taxon>
        <taxon>Pseudomonadota</taxon>
        <taxon>Alphaproteobacteria</taxon>
        <taxon>Hyphomicrobiales</taxon>
        <taxon>Chelatococcaceae</taxon>
        <taxon>Chelatococcus</taxon>
    </lineage>
</organism>
<evidence type="ECO:0000256" key="12">
    <source>
        <dbReference type="ARBA" id="ARBA00022989"/>
    </source>
</evidence>
<feature type="transmembrane region" description="Helical" evidence="19">
    <location>
        <begin position="140"/>
        <end position="164"/>
    </location>
</feature>
<evidence type="ECO:0000256" key="3">
    <source>
        <dbReference type="ARBA" id="ARBA00004663"/>
    </source>
</evidence>
<feature type="transmembrane region" description="Helical" evidence="19">
    <location>
        <begin position="90"/>
        <end position="110"/>
    </location>
</feature>
<feature type="compositionally biased region" description="Basic and acidic residues" evidence="20">
    <location>
        <begin position="1"/>
        <end position="10"/>
    </location>
</feature>
<evidence type="ECO:0000256" key="2">
    <source>
        <dbReference type="ARBA" id="ARBA00004651"/>
    </source>
</evidence>
<evidence type="ECO:0000313" key="22">
    <source>
        <dbReference type="Proteomes" id="UP000182178"/>
    </source>
</evidence>
<feature type="region of interest" description="Disordered" evidence="20">
    <location>
        <begin position="1"/>
        <end position="20"/>
    </location>
</feature>
<dbReference type="EMBL" id="CYHC01000004">
    <property type="protein sequence ID" value="CUA87870.1"/>
    <property type="molecule type" value="Genomic_DNA"/>
</dbReference>
<evidence type="ECO:0000256" key="7">
    <source>
        <dbReference type="ARBA" id="ARBA00022475"/>
    </source>
</evidence>
<evidence type="ECO:0000256" key="13">
    <source>
        <dbReference type="ARBA" id="ARBA00023136"/>
    </source>
</evidence>
<keyword evidence="12 19" id="KW-1133">Transmembrane helix</keyword>
<evidence type="ECO:0000256" key="18">
    <source>
        <dbReference type="ARBA" id="ARBA00049504"/>
    </source>
</evidence>
<sequence length="293" mass="28942">MPRAEVKMTQDNEMPQAEAGPGPGPALAFLADAAACLRFYSRLPVPALPFEAAPHAMPDFSRAVRALPLAGAAIGLVGALAFLLATGLGFGPYLAACAAVAALIVATGVFHEDGLADTADGLWGGATPERRLTIMRDSRVGSYGAAALTLDLMIRVGLIAALAGRMPAPATALALVAAAATSRTVGLLPFLLLAPARSDGAAHAAGRPTQAAFATAAAGSAVMAFLLLLPAGFGFLPIVLALALAASAGVGLSRIARAKIGGHTGDIAGAAQQAGEIAFLAGLLALAPLAGAS</sequence>
<evidence type="ECO:0000256" key="9">
    <source>
        <dbReference type="ARBA" id="ARBA00022679"/>
    </source>
</evidence>
<evidence type="ECO:0000256" key="10">
    <source>
        <dbReference type="ARBA" id="ARBA00022692"/>
    </source>
</evidence>
<dbReference type="HAMAP" id="MF_00719">
    <property type="entry name" value="CobS"/>
    <property type="match status" value="1"/>
</dbReference>
<dbReference type="Proteomes" id="UP000182178">
    <property type="component" value="Unassembled WGS sequence"/>
</dbReference>
<dbReference type="PANTHER" id="PTHR34148">
    <property type="entry name" value="ADENOSYLCOBINAMIDE-GDP RIBAZOLETRANSFERASE"/>
    <property type="match status" value="1"/>
</dbReference>
<proteinExistence type="inferred from homology"/>
<dbReference type="RefSeq" id="WP_425349111.1">
    <property type="nucleotide sequence ID" value="NZ_CYHC01000004.1"/>
</dbReference>
<dbReference type="EC" id="2.7.8.26" evidence="5 19"/>
<comment type="pathway">
    <text evidence="3 19">Cofactor biosynthesis; adenosylcobalamin biosynthesis; adenosylcobalamin from cob(II)yrinate a,c-diamide: step 7/7.</text>
</comment>
<dbReference type="Pfam" id="PF02654">
    <property type="entry name" value="CobS"/>
    <property type="match status" value="1"/>
</dbReference>
<comment type="cofactor">
    <cofactor evidence="1 19">
        <name>Mg(2+)</name>
        <dbReference type="ChEBI" id="CHEBI:18420"/>
    </cofactor>
</comment>
<evidence type="ECO:0000256" key="11">
    <source>
        <dbReference type="ARBA" id="ARBA00022842"/>
    </source>
</evidence>
<feature type="transmembrane region" description="Helical" evidence="19">
    <location>
        <begin position="235"/>
        <end position="253"/>
    </location>
</feature>
<evidence type="ECO:0000256" key="16">
    <source>
        <dbReference type="ARBA" id="ARBA00032853"/>
    </source>
</evidence>
<evidence type="ECO:0000256" key="6">
    <source>
        <dbReference type="ARBA" id="ARBA00015850"/>
    </source>
</evidence>
<keyword evidence="7 19" id="KW-1003">Cell membrane</keyword>
<evidence type="ECO:0000256" key="1">
    <source>
        <dbReference type="ARBA" id="ARBA00001946"/>
    </source>
</evidence>
<feature type="transmembrane region" description="Helical" evidence="19">
    <location>
        <begin position="211"/>
        <end position="229"/>
    </location>
</feature>
<keyword evidence="10 19" id="KW-0812">Transmembrane</keyword>
<comment type="catalytic activity">
    <reaction evidence="17 19">
        <text>alpha-ribazole + adenosylcob(III)inamide-GDP = adenosylcob(III)alamin + GMP + H(+)</text>
        <dbReference type="Rhea" id="RHEA:16049"/>
        <dbReference type="ChEBI" id="CHEBI:10329"/>
        <dbReference type="ChEBI" id="CHEBI:15378"/>
        <dbReference type="ChEBI" id="CHEBI:18408"/>
        <dbReference type="ChEBI" id="CHEBI:58115"/>
        <dbReference type="ChEBI" id="CHEBI:60487"/>
        <dbReference type="EC" id="2.7.8.26"/>
    </reaction>
</comment>